<keyword evidence="2" id="KW-1185">Reference proteome</keyword>
<proteinExistence type="predicted"/>
<accession>A0AAV2NKP8</accession>
<evidence type="ECO:0000313" key="2">
    <source>
        <dbReference type="Proteomes" id="UP001497644"/>
    </source>
</evidence>
<dbReference type="AlphaFoldDB" id="A0AAV2NKP8"/>
<reference evidence="1" key="1">
    <citation type="submission" date="2024-04" db="EMBL/GenBank/DDBJ databases">
        <authorList>
            <consortium name="Molecular Ecology Group"/>
        </authorList>
    </citation>
    <scope>NUCLEOTIDE SEQUENCE</scope>
</reference>
<name>A0AAV2NKP8_9HYME</name>
<evidence type="ECO:0000313" key="1">
    <source>
        <dbReference type="EMBL" id="CAL1680694.1"/>
    </source>
</evidence>
<dbReference type="Proteomes" id="UP001497644">
    <property type="component" value="Chromosome 2"/>
</dbReference>
<dbReference type="EMBL" id="OZ034825">
    <property type="protein sequence ID" value="CAL1680694.1"/>
    <property type="molecule type" value="Genomic_DNA"/>
</dbReference>
<protein>
    <submittedName>
        <fullName evidence="1">Uncharacterized protein</fullName>
    </submittedName>
</protein>
<sequence>MNPQKSIARRRRRLDGMKVFLVVFINYFIPALPGVTDRFRCRRRREEAKARIEINRGTEKPRYREGEIEE</sequence>
<organism evidence="1 2">
    <name type="scientific">Lasius platythorax</name>
    <dbReference type="NCBI Taxonomy" id="488582"/>
    <lineage>
        <taxon>Eukaryota</taxon>
        <taxon>Metazoa</taxon>
        <taxon>Ecdysozoa</taxon>
        <taxon>Arthropoda</taxon>
        <taxon>Hexapoda</taxon>
        <taxon>Insecta</taxon>
        <taxon>Pterygota</taxon>
        <taxon>Neoptera</taxon>
        <taxon>Endopterygota</taxon>
        <taxon>Hymenoptera</taxon>
        <taxon>Apocrita</taxon>
        <taxon>Aculeata</taxon>
        <taxon>Formicoidea</taxon>
        <taxon>Formicidae</taxon>
        <taxon>Formicinae</taxon>
        <taxon>Lasius</taxon>
        <taxon>Lasius</taxon>
    </lineage>
</organism>
<gene>
    <name evidence="1" type="ORF">LPLAT_LOCUS6671</name>
</gene>